<feature type="compositionally biased region" description="Low complexity" evidence="12">
    <location>
        <begin position="968"/>
        <end position="977"/>
    </location>
</feature>
<dbReference type="InterPro" id="IPR058883">
    <property type="entry name" value="DZIP1_dom"/>
</dbReference>
<feature type="compositionally biased region" description="Polar residues" evidence="12">
    <location>
        <begin position="588"/>
        <end position="601"/>
    </location>
</feature>
<proteinExistence type="inferred from homology"/>
<feature type="compositionally biased region" description="Acidic residues" evidence="12">
    <location>
        <begin position="661"/>
        <end position="676"/>
    </location>
</feature>
<dbReference type="InterPro" id="IPR032714">
    <property type="entry name" value="DZIP1_N"/>
</dbReference>
<keyword evidence="8 11" id="KW-0175">Coiled coil</keyword>
<dbReference type="PANTHER" id="PTHR21502:SF3">
    <property type="entry name" value="CILIUM ASSEMBLY PROTEIN DZIP1L"/>
    <property type="match status" value="1"/>
</dbReference>
<dbReference type="GO" id="GO:0008270">
    <property type="term" value="F:zinc ion binding"/>
    <property type="evidence" value="ECO:0007669"/>
    <property type="project" value="UniProtKB-KW"/>
</dbReference>
<evidence type="ECO:0000256" key="8">
    <source>
        <dbReference type="ARBA" id="ARBA00023054"/>
    </source>
</evidence>
<keyword evidence="7" id="KW-0862">Zinc</keyword>
<dbReference type="Pfam" id="PF13815">
    <property type="entry name" value="Dzip-like_N"/>
    <property type="match status" value="1"/>
</dbReference>
<evidence type="ECO:0000313" key="14">
    <source>
        <dbReference type="Proteomes" id="UP001152795"/>
    </source>
</evidence>
<feature type="compositionally biased region" description="Polar residues" evidence="12">
    <location>
        <begin position="824"/>
        <end position="841"/>
    </location>
</feature>
<evidence type="ECO:0000256" key="1">
    <source>
        <dbReference type="ARBA" id="ARBA00004114"/>
    </source>
</evidence>
<feature type="region of interest" description="Disordered" evidence="12">
    <location>
        <begin position="948"/>
        <end position="1032"/>
    </location>
</feature>
<dbReference type="Pfam" id="PF25977">
    <property type="entry name" value="DZIP1"/>
    <property type="match status" value="1"/>
</dbReference>
<keyword evidence="4" id="KW-0963">Cytoplasm</keyword>
<dbReference type="PROSITE" id="PS50157">
    <property type="entry name" value="ZINC_FINGER_C2H2_2"/>
    <property type="match status" value="1"/>
</dbReference>
<dbReference type="GO" id="GO:0060271">
    <property type="term" value="P:cilium assembly"/>
    <property type="evidence" value="ECO:0007669"/>
    <property type="project" value="TreeGrafter"/>
</dbReference>
<dbReference type="OrthoDB" id="515971at2759"/>
<gene>
    <name evidence="13" type="ORF">PACLA_8A068973</name>
</gene>
<feature type="region of interest" description="Disordered" evidence="12">
    <location>
        <begin position="719"/>
        <end position="930"/>
    </location>
</feature>
<protein>
    <submittedName>
        <fullName evidence="13">Zinc finger DZIP1L-like</fullName>
    </submittedName>
</protein>
<feature type="coiled-coil region" evidence="11">
    <location>
        <begin position="210"/>
        <end position="303"/>
    </location>
</feature>
<feature type="compositionally biased region" description="Polar residues" evidence="12">
    <location>
        <begin position="791"/>
        <end position="800"/>
    </location>
</feature>
<dbReference type="GO" id="GO:0036064">
    <property type="term" value="C:ciliary basal body"/>
    <property type="evidence" value="ECO:0007669"/>
    <property type="project" value="TreeGrafter"/>
</dbReference>
<evidence type="ECO:0000313" key="13">
    <source>
        <dbReference type="EMBL" id="CAB3988242.1"/>
    </source>
</evidence>
<feature type="compositionally biased region" description="Basic and acidic residues" evidence="12">
    <location>
        <begin position="865"/>
        <end position="879"/>
    </location>
</feature>
<evidence type="ECO:0000256" key="11">
    <source>
        <dbReference type="SAM" id="Coils"/>
    </source>
</evidence>
<accession>A0A7D9HMI5</accession>
<feature type="compositionally biased region" description="Acidic residues" evidence="12">
    <location>
        <begin position="606"/>
        <end position="616"/>
    </location>
</feature>
<comment type="caution">
    <text evidence="13">The sequence shown here is derived from an EMBL/GenBank/DDBJ whole genome shotgun (WGS) entry which is preliminary data.</text>
</comment>
<evidence type="ECO:0000256" key="3">
    <source>
        <dbReference type="ARBA" id="ARBA00009131"/>
    </source>
</evidence>
<keyword evidence="14" id="KW-1185">Reference proteome</keyword>
<feature type="region of interest" description="Disordered" evidence="12">
    <location>
        <begin position="588"/>
        <end position="702"/>
    </location>
</feature>
<evidence type="ECO:0000256" key="2">
    <source>
        <dbReference type="ARBA" id="ARBA00004120"/>
    </source>
</evidence>
<dbReference type="EMBL" id="CACRXK020001296">
    <property type="protein sequence ID" value="CAB3988242.1"/>
    <property type="molecule type" value="Genomic_DNA"/>
</dbReference>
<dbReference type="Proteomes" id="UP001152795">
    <property type="component" value="Unassembled WGS sequence"/>
</dbReference>
<dbReference type="AlphaFoldDB" id="A0A7D9HMI5"/>
<dbReference type="SMART" id="SM00355">
    <property type="entry name" value="ZnF_C2H2"/>
    <property type="match status" value="1"/>
</dbReference>
<dbReference type="PANTHER" id="PTHR21502">
    <property type="entry name" value="ZINC FINGER PROTEIN DZIP1"/>
    <property type="match status" value="1"/>
</dbReference>
<feature type="compositionally biased region" description="Basic and acidic residues" evidence="12">
    <location>
        <begin position="737"/>
        <end position="773"/>
    </location>
</feature>
<dbReference type="GO" id="GO:0005737">
    <property type="term" value="C:cytoplasm"/>
    <property type="evidence" value="ECO:0007669"/>
    <property type="project" value="TreeGrafter"/>
</dbReference>
<dbReference type="InterPro" id="IPR051241">
    <property type="entry name" value="DZIP_RILPL"/>
</dbReference>
<keyword evidence="10" id="KW-0966">Cell projection</keyword>
<keyword evidence="9" id="KW-0206">Cytoskeleton</keyword>
<feature type="compositionally biased region" description="Polar residues" evidence="12">
    <location>
        <begin position="911"/>
        <end position="927"/>
    </location>
</feature>
<organism evidence="13 14">
    <name type="scientific">Paramuricea clavata</name>
    <name type="common">Red gorgonian</name>
    <name type="synonym">Violescent sea-whip</name>
    <dbReference type="NCBI Taxonomy" id="317549"/>
    <lineage>
        <taxon>Eukaryota</taxon>
        <taxon>Metazoa</taxon>
        <taxon>Cnidaria</taxon>
        <taxon>Anthozoa</taxon>
        <taxon>Octocorallia</taxon>
        <taxon>Malacalcyonacea</taxon>
        <taxon>Plexauridae</taxon>
        <taxon>Paramuricea</taxon>
    </lineage>
</organism>
<evidence type="ECO:0000256" key="9">
    <source>
        <dbReference type="ARBA" id="ARBA00023212"/>
    </source>
</evidence>
<keyword evidence="5" id="KW-0479">Metal-binding</keyword>
<reference evidence="13" key="1">
    <citation type="submission" date="2020-04" db="EMBL/GenBank/DDBJ databases">
        <authorList>
            <person name="Alioto T."/>
            <person name="Alioto T."/>
            <person name="Gomez Garrido J."/>
        </authorList>
    </citation>
    <scope>NUCLEOTIDE SEQUENCE</scope>
    <source>
        <strain evidence="13">A484AB</strain>
    </source>
</reference>
<comment type="similarity">
    <text evidence="3">Belongs to the DZIP C2H2-type zinc-finger protein family.</text>
</comment>
<name>A0A7D9HMI5_PARCT</name>
<sequence>MSYFGKPASFESHRRTATFTFKKRTERVDWRKLAAVDVNRIARELDFKSLQENIMNITFCNIEAEMDSHLVDPNFVKLFQLSQLIIEYLMHSQQFLQSKINEMENMLKESAQGLEMKNKELEDRQNTVNHLKKENRKARKMLAEYQLMMRTGASGMHKCPFCPKVFVSNDYLLAHLQRRHAEQNGQLMNGFTGQAMKESRHARENDTAINGELLQEMKDIKERLASTERQLQQEKNEQLPEKEDKEMHKIKELEERYAQWKEEEQQRQVHEMREFKESVMLELKQVHDEKNTLEQKIVDLQQRSERQSLVRGIRDEDETDAPSSKQRNDMEVIRRELHEEVNSIQTHAEGEMKRLSDKWRKKEMKMKKDNEVEKEKYESMLRQFNEALEAERMEKQKMVTGFEQQMNDLNKKIVERDKVSEIPRGKPPQLPNTDEVGAFSREISRPLSGQEDSQESDSITLYVAFNGTNYQVRRNSSASSRDWSDQFSFNACLEPNQTFNYPIYVFSAGGSPYWRQYISTNPSPPSGEYRTDYMFYVSSVPLVRSIACYVLESGSVPVIKSCISKTAQLTGWRSTGIVFYAMKTTRAGTPTKPLNRSGTFMSDTGTEGDDGSDSDEVSVSSLNTATESAKKNLAEAIQINRSKVEEPQQRSLPPPPAPAEDSPDSESDDEQSEDDLGTTLETGTFRPFEKFPEVTTRYNHRQDTMEECKQEVREIFEQSLAKRGIQPGSKRLSSKQLESRMESLRSEQEGRAKKFKNFKEIRKRKAEEVDSMAREMVNSKRPTRFGDESRGSFTQRTTPLKPSLKSAASAITAARGFASRDPSSRSMPAQPASTRPPSNLERSPLKPEGSFSATSATDPSESVSEESKPEVINRQRELTDEGSDEDTDWDSALSGDESPTRQMVPKVSVHIPSQRSQVQELASSLEQSLERSAEIKKPAGAVALIHSTPNTGALAPSKVEDFDDDSDFLSSSPEPESNLQKQTGNLKKPVQSLGTNDGRKPVVEASPKKGVKFKMDDFNDFDDSDLDIENIS</sequence>
<feature type="compositionally biased region" description="Acidic residues" evidence="12">
    <location>
        <begin position="880"/>
        <end position="889"/>
    </location>
</feature>
<dbReference type="GO" id="GO:0005814">
    <property type="term" value="C:centriole"/>
    <property type="evidence" value="ECO:0007669"/>
    <property type="project" value="UniProtKB-SubCell"/>
</dbReference>
<dbReference type="Gene3D" id="3.30.160.60">
    <property type="entry name" value="Classic Zinc Finger"/>
    <property type="match status" value="1"/>
</dbReference>
<evidence type="ECO:0000256" key="10">
    <source>
        <dbReference type="ARBA" id="ARBA00023273"/>
    </source>
</evidence>
<evidence type="ECO:0000256" key="7">
    <source>
        <dbReference type="ARBA" id="ARBA00022833"/>
    </source>
</evidence>
<evidence type="ECO:0000256" key="5">
    <source>
        <dbReference type="ARBA" id="ARBA00022723"/>
    </source>
</evidence>
<evidence type="ECO:0000256" key="6">
    <source>
        <dbReference type="ARBA" id="ARBA00022771"/>
    </source>
</evidence>
<evidence type="ECO:0000256" key="12">
    <source>
        <dbReference type="SAM" id="MobiDB-lite"/>
    </source>
</evidence>
<dbReference type="PROSITE" id="PS00028">
    <property type="entry name" value="ZINC_FINGER_C2H2_1"/>
    <property type="match status" value="1"/>
</dbReference>
<feature type="region of interest" description="Disordered" evidence="12">
    <location>
        <begin position="308"/>
        <end position="327"/>
    </location>
</feature>
<feature type="coiled-coil region" evidence="11">
    <location>
        <begin position="100"/>
        <end position="148"/>
    </location>
</feature>
<dbReference type="InterPro" id="IPR013087">
    <property type="entry name" value="Znf_C2H2_type"/>
</dbReference>
<feature type="coiled-coil region" evidence="11">
    <location>
        <begin position="367"/>
        <end position="405"/>
    </location>
</feature>
<feature type="compositionally biased region" description="Acidic residues" evidence="12">
    <location>
        <begin position="1018"/>
        <end position="1032"/>
    </location>
</feature>
<evidence type="ECO:0000256" key="4">
    <source>
        <dbReference type="ARBA" id="ARBA00022490"/>
    </source>
</evidence>
<comment type="subcellular location">
    <subcellularLocation>
        <location evidence="2">Cytoplasm</location>
        <location evidence="2">Cytoskeleton</location>
        <location evidence="2">Cilium basal body</location>
    </subcellularLocation>
    <subcellularLocation>
        <location evidence="1">Cytoplasm</location>
        <location evidence="1">Cytoskeleton</location>
        <location evidence="1">Microtubule organizing center</location>
        <location evidence="1">Centrosome</location>
        <location evidence="1">Centriole</location>
    </subcellularLocation>
</comment>
<keyword evidence="6" id="KW-0863">Zinc-finger</keyword>